<dbReference type="InParanoid" id="Q2LWR9"/>
<organism evidence="2 3">
    <name type="scientific">Syntrophus aciditrophicus (strain SB)</name>
    <dbReference type="NCBI Taxonomy" id="56780"/>
    <lineage>
        <taxon>Bacteria</taxon>
        <taxon>Pseudomonadati</taxon>
        <taxon>Thermodesulfobacteriota</taxon>
        <taxon>Syntrophia</taxon>
        <taxon>Syntrophales</taxon>
        <taxon>Syntrophaceae</taxon>
        <taxon>Syntrophus</taxon>
    </lineage>
</organism>
<accession>Q2LWR9</accession>
<name>Q2LWR9_SYNAS</name>
<feature type="region of interest" description="Disordered" evidence="1">
    <location>
        <begin position="1"/>
        <end position="47"/>
    </location>
</feature>
<gene>
    <name evidence="2" type="ORF">SYN_03774</name>
</gene>
<sequence>MSRGPNPWRNRSGRPVSRTSSGFRRSTTARSGAGNASFSWMSSASCSGSTAWRPWYIAGGALFPKGDRIFWRRLPGERWSFTDLTWTILKGRRLCWKCRARAFPLPTKRN</sequence>
<dbReference type="HOGENOM" id="CLU_2169796_0_0_7"/>
<evidence type="ECO:0000313" key="3">
    <source>
        <dbReference type="Proteomes" id="UP000001933"/>
    </source>
</evidence>
<keyword evidence="3" id="KW-1185">Reference proteome</keyword>
<evidence type="ECO:0000313" key="2">
    <source>
        <dbReference type="EMBL" id="ABC78529.1"/>
    </source>
</evidence>
<dbReference type="AlphaFoldDB" id="Q2LWR9"/>
<protein>
    <submittedName>
        <fullName evidence="2">Hypothetical exported protein</fullName>
    </submittedName>
</protein>
<dbReference type="Proteomes" id="UP000001933">
    <property type="component" value="Chromosome"/>
</dbReference>
<dbReference type="KEGG" id="sat:SYN_03774"/>
<dbReference type="EMBL" id="CP000252">
    <property type="protein sequence ID" value="ABC78529.1"/>
    <property type="molecule type" value="Genomic_DNA"/>
</dbReference>
<proteinExistence type="predicted"/>
<feature type="compositionally biased region" description="Low complexity" evidence="1">
    <location>
        <begin position="17"/>
        <end position="47"/>
    </location>
</feature>
<reference evidence="2 3" key="1">
    <citation type="journal article" date="2007" name="Proc. Natl. Acad. Sci. U.S.A.">
        <title>The genome of Syntrophus aciditrophicus: life at the thermodynamic limit of microbial growth.</title>
        <authorList>
            <person name="McInerney M.J."/>
            <person name="Rohlin L."/>
            <person name="Mouttaki H."/>
            <person name="Kim U."/>
            <person name="Krupp R.S."/>
            <person name="Rios-Hernandez L."/>
            <person name="Sieber J."/>
            <person name="Struchtemeyer C.G."/>
            <person name="Bhattacharyya A."/>
            <person name="Campbell J.W."/>
            <person name="Gunsalus R.P."/>
        </authorList>
    </citation>
    <scope>NUCLEOTIDE SEQUENCE [LARGE SCALE GENOMIC DNA]</scope>
    <source>
        <strain evidence="2 3">SB</strain>
    </source>
</reference>
<evidence type="ECO:0000256" key="1">
    <source>
        <dbReference type="SAM" id="MobiDB-lite"/>
    </source>
</evidence>